<dbReference type="SUPFAM" id="SSF117070">
    <property type="entry name" value="LEA14-like"/>
    <property type="match status" value="1"/>
</dbReference>
<accession>A0ABT0HRD0</accession>
<dbReference type="EMBL" id="JALPRF010000004">
    <property type="protein sequence ID" value="MCK8494734.1"/>
    <property type="molecule type" value="Genomic_DNA"/>
</dbReference>
<comment type="caution">
    <text evidence="1">The sequence shown here is derived from an EMBL/GenBank/DDBJ whole genome shotgun (WGS) entry which is preliminary data.</text>
</comment>
<dbReference type="Gene3D" id="2.60.40.1820">
    <property type="match status" value="1"/>
</dbReference>
<name>A0ABT0HRD0_9BACT</name>
<organism evidence="1 2">
    <name type="scientific">Spirosoma liriopis</name>
    <dbReference type="NCBI Taxonomy" id="2937440"/>
    <lineage>
        <taxon>Bacteria</taxon>
        <taxon>Pseudomonadati</taxon>
        <taxon>Bacteroidota</taxon>
        <taxon>Cytophagia</taxon>
        <taxon>Cytophagales</taxon>
        <taxon>Cytophagaceae</taxon>
        <taxon>Spirosoma</taxon>
    </lineage>
</organism>
<evidence type="ECO:0000313" key="2">
    <source>
        <dbReference type="Proteomes" id="UP001202180"/>
    </source>
</evidence>
<gene>
    <name evidence="1" type="ORF">M0L20_22890</name>
</gene>
<reference evidence="1 2" key="1">
    <citation type="submission" date="2022-04" db="EMBL/GenBank/DDBJ databases">
        <title>Spirosoma sp. strain RP8 genome sequencing and assembly.</title>
        <authorList>
            <person name="Jung Y."/>
        </authorList>
    </citation>
    <scope>NUCLEOTIDE SEQUENCE [LARGE SCALE GENOMIC DNA]</scope>
    <source>
        <strain evidence="1 2">RP8</strain>
    </source>
</reference>
<protein>
    <recommendedName>
        <fullName evidence="3">Late embryogenesis abundant protein LEA-2 subgroup domain-containing protein</fullName>
    </recommendedName>
</protein>
<keyword evidence="2" id="KW-1185">Reference proteome</keyword>
<sequence length="208" mass="23001">MRLFIKLALLAVPLLYTQCGINRQVQQAKGLGKSRYAVHSADNVTLAGYEVSEFKEINQLEDLNPVNYPRLAAGLLSKDIPFKADINLEIVNPTRDTAAINQFEYRLLLSGNELATGTVDQRVVVPPGGGKTLVPIPVNTNVYGLMASRSSRKSFVDLIRNLAGSQRSSPSRVTLKIKPTFLVGNKQIKYPGYIDIDKDISRDMLLKK</sequence>
<evidence type="ECO:0000313" key="1">
    <source>
        <dbReference type="EMBL" id="MCK8494734.1"/>
    </source>
</evidence>
<dbReference type="Proteomes" id="UP001202180">
    <property type="component" value="Unassembled WGS sequence"/>
</dbReference>
<proteinExistence type="predicted"/>
<evidence type="ECO:0008006" key="3">
    <source>
        <dbReference type="Google" id="ProtNLM"/>
    </source>
</evidence>
<dbReference type="RefSeq" id="WP_248479311.1">
    <property type="nucleotide sequence ID" value="NZ_JALPRF010000004.1"/>
</dbReference>